<evidence type="ECO:0000313" key="1">
    <source>
        <dbReference type="EMBL" id="GAA0948548.1"/>
    </source>
</evidence>
<name>A0ABP4BF83_9ACTN</name>
<keyword evidence="2" id="KW-1185">Reference proteome</keyword>
<dbReference type="EMBL" id="BAAAHH010000008">
    <property type="protein sequence ID" value="GAA0948548.1"/>
    <property type="molecule type" value="Genomic_DNA"/>
</dbReference>
<sequence length="207" mass="23673">MTTFPIHRSILLLDIENSTSRSNPIKEQLRRHLYQMLDEGLAFAGVDEKHREQYEDRGDGVIALIHPVDEIPKCHLISRLIPSLNQALLDYNLSLPPEEWLRQGMRLRVVVHAGEIHRDDRGRGFFGEALDVACRLLDARRFKRSLAASSDPLALVVSEDLYWNTVHHEYDGLRPCDFTRDIRVTVGGRTHHGWLKIPTPVLDSSIA</sequence>
<organism evidence="1 2">
    <name type="scientific">Actinocorallia libanotica</name>
    <dbReference type="NCBI Taxonomy" id="46162"/>
    <lineage>
        <taxon>Bacteria</taxon>
        <taxon>Bacillati</taxon>
        <taxon>Actinomycetota</taxon>
        <taxon>Actinomycetes</taxon>
        <taxon>Streptosporangiales</taxon>
        <taxon>Thermomonosporaceae</taxon>
        <taxon>Actinocorallia</taxon>
    </lineage>
</organism>
<evidence type="ECO:0008006" key="3">
    <source>
        <dbReference type="Google" id="ProtNLM"/>
    </source>
</evidence>
<reference evidence="2" key="1">
    <citation type="journal article" date="2019" name="Int. J. Syst. Evol. Microbiol.">
        <title>The Global Catalogue of Microorganisms (GCM) 10K type strain sequencing project: providing services to taxonomists for standard genome sequencing and annotation.</title>
        <authorList>
            <consortium name="The Broad Institute Genomics Platform"/>
            <consortium name="The Broad Institute Genome Sequencing Center for Infectious Disease"/>
            <person name="Wu L."/>
            <person name="Ma J."/>
        </authorList>
    </citation>
    <scope>NUCLEOTIDE SEQUENCE [LARGE SCALE GENOMIC DNA]</scope>
    <source>
        <strain evidence="2">JCM 10696</strain>
    </source>
</reference>
<evidence type="ECO:0000313" key="2">
    <source>
        <dbReference type="Proteomes" id="UP001500665"/>
    </source>
</evidence>
<dbReference type="InterPro" id="IPR029787">
    <property type="entry name" value="Nucleotide_cyclase"/>
</dbReference>
<dbReference type="Proteomes" id="UP001500665">
    <property type="component" value="Unassembled WGS sequence"/>
</dbReference>
<protein>
    <recommendedName>
        <fullName evidence="3">Guanylate cyclase domain-containing protein</fullName>
    </recommendedName>
</protein>
<dbReference type="RefSeq" id="WP_344240086.1">
    <property type="nucleotide sequence ID" value="NZ_BAAAHH010000008.1"/>
</dbReference>
<accession>A0ABP4BF83</accession>
<gene>
    <name evidence="1" type="ORF">GCM10009550_25030</name>
</gene>
<proteinExistence type="predicted"/>
<dbReference type="Gene3D" id="3.30.70.1230">
    <property type="entry name" value="Nucleotide cyclase"/>
    <property type="match status" value="1"/>
</dbReference>
<comment type="caution">
    <text evidence="1">The sequence shown here is derived from an EMBL/GenBank/DDBJ whole genome shotgun (WGS) entry which is preliminary data.</text>
</comment>